<feature type="compositionally biased region" description="Basic and acidic residues" evidence="1">
    <location>
        <begin position="130"/>
        <end position="140"/>
    </location>
</feature>
<feature type="region of interest" description="Disordered" evidence="1">
    <location>
        <begin position="130"/>
        <end position="150"/>
    </location>
</feature>
<comment type="caution">
    <text evidence="2">The sequence shown here is derived from an EMBL/GenBank/DDBJ whole genome shotgun (WGS) entry which is preliminary data.</text>
</comment>
<proteinExistence type="predicted"/>
<dbReference type="Proteomes" id="UP001498476">
    <property type="component" value="Unassembled WGS sequence"/>
</dbReference>
<evidence type="ECO:0008006" key="4">
    <source>
        <dbReference type="Google" id="ProtNLM"/>
    </source>
</evidence>
<protein>
    <recommendedName>
        <fullName evidence="4">NACHT-NTPase and P-loop NTPases N-terminal domain-containing protein</fullName>
    </recommendedName>
</protein>
<reference evidence="2 3" key="1">
    <citation type="journal article" date="2025" name="Microbiol. Resour. Announc.">
        <title>Draft genome sequences for Neonectria magnoliae and Neonectria punicea, canker pathogens of Liriodendron tulipifera and Acer saccharum in West Virginia.</title>
        <authorList>
            <person name="Petronek H.M."/>
            <person name="Kasson M.T."/>
            <person name="Metheny A.M."/>
            <person name="Stauder C.M."/>
            <person name="Lovett B."/>
            <person name="Lynch S.C."/>
            <person name="Garnas J.R."/>
            <person name="Kasson L.R."/>
            <person name="Stajich J.E."/>
        </authorList>
    </citation>
    <scope>NUCLEOTIDE SEQUENCE [LARGE SCALE GENOMIC DNA]</scope>
    <source>
        <strain evidence="2 3">NRRL 64653</strain>
    </source>
</reference>
<evidence type="ECO:0000313" key="2">
    <source>
        <dbReference type="EMBL" id="KAK7419759.1"/>
    </source>
</evidence>
<name>A0ABR1HFG8_9HYPO</name>
<accession>A0ABR1HFG8</accession>
<keyword evidence="3" id="KW-1185">Reference proteome</keyword>
<evidence type="ECO:0000313" key="3">
    <source>
        <dbReference type="Proteomes" id="UP001498476"/>
    </source>
</evidence>
<dbReference type="EMBL" id="JAZAVJ010000035">
    <property type="protein sequence ID" value="KAK7419759.1"/>
    <property type="molecule type" value="Genomic_DNA"/>
</dbReference>
<sequence>MAEILDIVSSVIAIVEAAGKLGTSALTLKRLWDEVQDVPASIEQRITQLQLLAPVLQDMEGEFMRTRDIVQHNPAGMLSLNYCQKATQELEEMAAAISLTTAIFIAAVIFDCTSIIVSEFRTLREQERMEEASRNQHTKESSNMLKTGKGHADIEDVSLSKSASGKRWKYLDSSPTPRSTRWQDSILPQLFTYQTTEVAKKPGSIEATDRFRVHQARFQLPSWLSQKAWDIQAHKAYDGWRFQLKPWSTRSMDSAIFQCVQAGRADLILQVFRTNEASIYDRTPWGATLLECAIAFSQPDLVRLFSRMGLQVSDVDILKILKYVAETLNRLRVLELFAIWIDEDGFSHLLDDSDTTENTGAGTILGGQIWWTPGLLESVVEPNIPLIDQLVSVSAFDKIVWTFVRPKVLMEIVQWNRFVLASAFPAQLGPGNSSLYGFLSQYLQYNGVLSVSMEIEDWGALARWMLANASPKDVAQPNDDLEAAAVDVEEYIRWELATCKGNIGLGMGLKRGFQRTRFHQSGPSLVLLKRGTRAKDWEFDWDPCVEQFVGEFWRVVDAPPNVKPALMPGTRESDSEDDSKGIDTRIAFRYFDIIRLDGTVVDLE</sequence>
<evidence type="ECO:0000256" key="1">
    <source>
        <dbReference type="SAM" id="MobiDB-lite"/>
    </source>
</evidence>
<organism evidence="2 3">
    <name type="scientific">Neonectria punicea</name>
    <dbReference type="NCBI Taxonomy" id="979145"/>
    <lineage>
        <taxon>Eukaryota</taxon>
        <taxon>Fungi</taxon>
        <taxon>Dikarya</taxon>
        <taxon>Ascomycota</taxon>
        <taxon>Pezizomycotina</taxon>
        <taxon>Sordariomycetes</taxon>
        <taxon>Hypocreomycetidae</taxon>
        <taxon>Hypocreales</taxon>
        <taxon>Nectriaceae</taxon>
        <taxon>Neonectria</taxon>
    </lineage>
</organism>
<gene>
    <name evidence="2" type="ORF">QQX98_003131</name>
</gene>